<dbReference type="Gene3D" id="1.10.3720.10">
    <property type="entry name" value="MetI-like"/>
    <property type="match status" value="1"/>
</dbReference>
<evidence type="ECO:0000256" key="8">
    <source>
        <dbReference type="RuleBase" id="RU363032"/>
    </source>
</evidence>
<keyword evidence="11" id="KW-1185">Reference proteome</keyword>
<keyword evidence="3 8" id="KW-0813">Transport</keyword>
<keyword evidence="6 8" id="KW-1133">Transmembrane helix</keyword>
<evidence type="ECO:0000259" key="9">
    <source>
        <dbReference type="PROSITE" id="PS50928"/>
    </source>
</evidence>
<dbReference type="OrthoDB" id="7915284at2"/>
<dbReference type="Proteomes" id="UP000321058">
    <property type="component" value="Unassembled WGS sequence"/>
</dbReference>
<comment type="caution">
    <text evidence="10">The sequence shown here is derived from an EMBL/GenBank/DDBJ whole genome shotgun (WGS) entry which is preliminary data.</text>
</comment>
<evidence type="ECO:0000256" key="6">
    <source>
        <dbReference type="ARBA" id="ARBA00022989"/>
    </source>
</evidence>
<dbReference type="AlphaFoldDB" id="A0A512NBB6"/>
<comment type="subcellular location">
    <subcellularLocation>
        <location evidence="1 8">Cell membrane</location>
        <topology evidence="1 8">Multi-pass membrane protein</topology>
    </subcellularLocation>
</comment>
<feature type="transmembrane region" description="Helical" evidence="8">
    <location>
        <begin position="200"/>
        <end position="222"/>
    </location>
</feature>
<feature type="domain" description="ABC transmembrane type-1" evidence="9">
    <location>
        <begin position="68"/>
        <end position="276"/>
    </location>
</feature>
<dbReference type="GO" id="GO:0005886">
    <property type="term" value="C:plasma membrane"/>
    <property type="evidence" value="ECO:0007669"/>
    <property type="project" value="UniProtKB-SubCell"/>
</dbReference>
<keyword evidence="4" id="KW-1003">Cell membrane</keyword>
<organism evidence="10 11">
    <name type="scientific">Reyranella soli</name>
    <dbReference type="NCBI Taxonomy" id="1230389"/>
    <lineage>
        <taxon>Bacteria</taxon>
        <taxon>Pseudomonadati</taxon>
        <taxon>Pseudomonadota</taxon>
        <taxon>Alphaproteobacteria</taxon>
        <taxon>Hyphomicrobiales</taxon>
        <taxon>Reyranellaceae</taxon>
        <taxon>Reyranella</taxon>
    </lineage>
</organism>
<evidence type="ECO:0000313" key="11">
    <source>
        <dbReference type="Proteomes" id="UP000321058"/>
    </source>
</evidence>
<evidence type="ECO:0000256" key="3">
    <source>
        <dbReference type="ARBA" id="ARBA00022448"/>
    </source>
</evidence>
<feature type="transmembrane region" description="Helical" evidence="8">
    <location>
        <begin position="72"/>
        <end position="94"/>
    </location>
</feature>
<feature type="transmembrane region" description="Helical" evidence="8">
    <location>
        <begin position="12"/>
        <end position="38"/>
    </location>
</feature>
<evidence type="ECO:0000256" key="5">
    <source>
        <dbReference type="ARBA" id="ARBA00022692"/>
    </source>
</evidence>
<dbReference type="PANTHER" id="PTHR42929:SF1">
    <property type="entry name" value="INNER MEMBRANE ABC TRANSPORTER PERMEASE PROTEIN YDCU-RELATED"/>
    <property type="match status" value="1"/>
</dbReference>
<evidence type="ECO:0000313" key="10">
    <source>
        <dbReference type="EMBL" id="GEP56235.1"/>
    </source>
</evidence>
<name>A0A512NBB6_9HYPH</name>
<feature type="transmembrane region" description="Helical" evidence="8">
    <location>
        <begin position="151"/>
        <end position="179"/>
    </location>
</feature>
<dbReference type="InterPro" id="IPR035906">
    <property type="entry name" value="MetI-like_sf"/>
</dbReference>
<accession>A0A512NBB6</accession>
<dbReference type="PANTHER" id="PTHR42929">
    <property type="entry name" value="INNER MEMBRANE ABC TRANSPORTER PERMEASE PROTEIN YDCU-RELATED-RELATED"/>
    <property type="match status" value="1"/>
</dbReference>
<comment type="similarity">
    <text evidence="2">Belongs to the binding-protein-dependent transport system permease family. CysTW subfamily.</text>
</comment>
<dbReference type="Pfam" id="PF00528">
    <property type="entry name" value="BPD_transp_1"/>
    <property type="match status" value="1"/>
</dbReference>
<reference evidence="10 11" key="1">
    <citation type="submission" date="2019-07" db="EMBL/GenBank/DDBJ databases">
        <title>Whole genome shotgun sequence of Reyranella soli NBRC 108950.</title>
        <authorList>
            <person name="Hosoyama A."/>
            <person name="Uohara A."/>
            <person name="Ohji S."/>
            <person name="Ichikawa N."/>
        </authorList>
    </citation>
    <scope>NUCLEOTIDE SEQUENCE [LARGE SCALE GENOMIC DNA]</scope>
    <source>
        <strain evidence="10 11">NBRC 108950</strain>
    </source>
</reference>
<evidence type="ECO:0000256" key="4">
    <source>
        <dbReference type="ARBA" id="ARBA00022475"/>
    </source>
</evidence>
<protein>
    <submittedName>
        <fullName evidence="10">ABC transporter permease</fullName>
    </submittedName>
</protein>
<evidence type="ECO:0000256" key="7">
    <source>
        <dbReference type="ARBA" id="ARBA00023136"/>
    </source>
</evidence>
<evidence type="ECO:0000256" key="1">
    <source>
        <dbReference type="ARBA" id="ARBA00004651"/>
    </source>
</evidence>
<feature type="transmembrane region" description="Helical" evidence="8">
    <location>
        <begin position="257"/>
        <end position="280"/>
    </location>
</feature>
<keyword evidence="5 8" id="KW-0812">Transmembrane</keyword>
<dbReference type="CDD" id="cd06261">
    <property type="entry name" value="TM_PBP2"/>
    <property type="match status" value="1"/>
</dbReference>
<dbReference type="InterPro" id="IPR000515">
    <property type="entry name" value="MetI-like"/>
</dbReference>
<proteinExistence type="inferred from homology"/>
<dbReference type="RefSeq" id="WP_147150305.1">
    <property type="nucleotide sequence ID" value="NZ_BKAJ01000058.1"/>
</dbReference>
<dbReference type="PROSITE" id="PS50928">
    <property type="entry name" value="ABC_TM1"/>
    <property type="match status" value="1"/>
</dbReference>
<evidence type="ECO:0000256" key="2">
    <source>
        <dbReference type="ARBA" id="ARBA00007069"/>
    </source>
</evidence>
<keyword evidence="7 8" id="KW-0472">Membrane</keyword>
<sequence>MSTIRVRSPASYWLAVPAAVWMLGVVVVPIVLLVWVSFWGGRTFSPASPLTFDNYARFFANQTYIKLAGTTVLHTMTLMAVTGVLGYCIAYFLVMKVKSPAWRLALFLAFIIPFWTSTLIRAIAWVPFLGVNGVINQLLMSIGATRSPIEAFLYSHTGITMAQVSLYTMMAAGPVVYMLSSIAPQLREAAMTLKATPFTVFRRITFPLTLPGVVIGQVLVFLNVMSDFATVATIGGNKHALLSNLVLLFYESSQIRAASVVAVLLMICMLVGVVIALRVVDVRRLGAER</sequence>
<dbReference type="EMBL" id="BKAJ01000058">
    <property type="protein sequence ID" value="GEP56235.1"/>
    <property type="molecule type" value="Genomic_DNA"/>
</dbReference>
<gene>
    <name evidence="10" type="ORF">RSO01_34010</name>
</gene>
<dbReference type="GO" id="GO:0055085">
    <property type="term" value="P:transmembrane transport"/>
    <property type="evidence" value="ECO:0007669"/>
    <property type="project" value="InterPro"/>
</dbReference>
<dbReference type="SUPFAM" id="SSF161098">
    <property type="entry name" value="MetI-like"/>
    <property type="match status" value="1"/>
</dbReference>
<feature type="transmembrane region" description="Helical" evidence="8">
    <location>
        <begin position="106"/>
        <end position="131"/>
    </location>
</feature>